<accession>A0ACC2W2S4</accession>
<dbReference type="Proteomes" id="UP001227268">
    <property type="component" value="Unassembled WGS sequence"/>
</dbReference>
<reference evidence="1" key="1">
    <citation type="submission" date="2023-04" db="EMBL/GenBank/DDBJ databases">
        <title>Draft Genome sequencing of Naganishia species isolated from polar environments using Oxford Nanopore Technology.</title>
        <authorList>
            <person name="Leo P."/>
            <person name="Venkateswaran K."/>
        </authorList>
    </citation>
    <scope>NUCLEOTIDE SEQUENCE</scope>
    <source>
        <strain evidence="1">MNA-CCFEE 5423</strain>
    </source>
</reference>
<name>A0ACC2W2S4_9TREE</name>
<evidence type="ECO:0000313" key="1">
    <source>
        <dbReference type="EMBL" id="KAJ9105361.1"/>
    </source>
</evidence>
<comment type="caution">
    <text evidence="1">The sequence shown here is derived from an EMBL/GenBank/DDBJ whole genome shotgun (WGS) entry which is preliminary data.</text>
</comment>
<sequence>MPDERLDRLYGPATTTTMQRAGPDTYPQSPHQSANDVPEHIPTGAPLNTHGLLDDCDIDLFDTQPKQSSLRTENPGAFLPLPFQSNRYVERPSVASYTAHRTTVHDSDCNVTAEGDLERRKALSRNINSHINNNNLTNDRPDLSLLDQSNRVSQSQPTQLYASISSTSTGGHSEEHTRTAITAQHHSATTKQTKSSGDPHTARNDTIKSTTSATAYPPASDLIVRTKQRRYTKLQNQQLQDTHFFINGRLMTGGDRVWPLLGSIVLLLGLGGLWLGTTGVWIWRDGLGGGGAGRGGKAAVVIFGYLLGVCFGAMMATAFRDPGELLKVINEPKPITQSVKRAGILPRNLDITYPIAQTSSGEYEPATRQIRVRNGTISAKYCETCKLYRPPRSSHCRLVLALIYTLVFSALHYSVLCSREHISFGKALGRVPEAAVSFILGVILLAPITALLGYHLRLMLINATTVEQIRASASKSFLSPTERPINHFTYGSFIKNFGYMICRPQNPSWLDASGWDTQDMRQPNPGVIRAVDQHILQS</sequence>
<protein>
    <submittedName>
        <fullName evidence="1">Uncharacterized protein</fullName>
    </submittedName>
</protein>
<organism evidence="1 2">
    <name type="scientific">Naganishia friedmannii</name>
    <dbReference type="NCBI Taxonomy" id="89922"/>
    <lineage>
        <taxon>Eukaryota</taxon>
        <taxon>Fungi</taxon>
        <taxon>Dikarya</taxon>
        <taxon>Basidiomycota</taxon>
        <taxon>Agaricomycotina</taxon>
        <taxon>Tremellomycetes</taxon>
        <taxon>Filobasidiales</taxon>
        <taxon>Filobasidiaceae</taxon>
        <taxon>Naganishia</taxon>
    </lineage>
</organism>
<dbReference type="EMBL" id="JASBWT010000004">
    <property type="protein sequence ID" value="KAJ9105361.1"/>
    <property type="molecule type" value="Genomic_DNA"/>
</dbReference>
<proteinExistence type="predicted"/>
<evidence type="ECO:0000313" key="2">
    <source>
        <dbReference type="Proteomes" id="UP001227268"/>
    </source>
</evidence>
<keyword evidence="2" id="KW-1185">Reference proteome</keyword>
<gene>
    <name evidence="1" type="ORF">QFC21_001730</name>
</gene>